<feature type="transmembrane region" description="Helical" evidence="2">
    <location>
        <begin position="219"/>
        <end position="237"/>
    </location>
</feature>
<sequence>MSVNPNSPVIANAEDESEADGKNSIDPQGSSKNSSQSDIEAGSVATGAANQDVQQTQSVGNPGDTNAVAQPPRSDIAHPQSTGLAPSGDVPVPGNGDSSATGDKSAAADPPQDVPGSANSMIEASKRLAQNPETWRTSRALVLALVILAMTTLPALYISFIAIRFVVALNSFQSPGSITNFIFAYAVIKSDLFNLFTVAALPTLTAYFGSSDSKYREGFLPWLLFTYFVLLFVSTFVPEVVADPSYTHHAAWTTKVEAIAAKTADIESYLTNVRNSAIGGIAVLTGIKLAG</sequence>
<gene>
    <name evidence="3" type="ORF">HFO42_26430</name>
</gene>
<dbReference type="EMBL" id="JAAXEP010000015">
    <property type="protein sequence ID" value="MBY5631597.1"/>
    <property type="molecule type" value="Genomic_DNA"/>
</dbReference>
<evidence type="ECO:0000313" key="3">
    <source>
        <dbReference type="EMBL" id="MBY5631597.1"/>
    </source>
</evidence>
<dbReference type="RefSeq" id="WP_222261849.1">
    <property type="nucleotide sequence ID" value="NZ_JAAXEB010000014.1"/>
</dbReference>
<organism evidence="3 4">
    <name type="scientific">Rhizobium leguminosarum</name>
    <dbReference type="NCBI Taxonomy" id="384"/>
    <lineage>
        <taxon>Bacteria</taxon>
        <taxon>Pseudomonadati</taxon>
        <taxon>Pseudomonadota</taxon>
        <taxon>Alphaproteobacteria</taxon>
        <taxon>Hyphomicrobiales</taxon>
        <taxon>Rhizobiaceae</taxon>
        <taxon>Rhizobium/Agrobacterium group</taxon>
        <taxon>Rhizobium</taxon>
    </lineage>
</organism>
<feature type="transmembrane region" description="Helical" evidence="2">
    <location>
        <begin position="140"/>
        <end position="162"/>
    </location>
</feature>
<proteinExistence type="predicted"/>
<feature type="compositionally biased region" description="Polar residues" evidence="1">
    <location>
        <begin position="25"/>
        <end position="38"/>
    </location>
</feature>
<keyword evidence="2" id="KW-1133">Transmembrane helix</keyword>
<evidence type="ECO:0000313" key="4">
    <source>
        <dbReference type="Proteomes" id="UP000825699"/>
    </source>
</evidence>
<feature type="region of interest" description="Disordered" evidence="1">
    <location>
        <begin position="1"/>
        <end position="118"/>
    </location>
</feature>
<dbReference type="AlphaFoldDB" id="A0AAJ1EH52"/>
<keyword evidence="2" id="KW-0472">Membrane</keyword>
<comment type="caution">
    <text evidence="3">The sequence shown here is derived from an EMBL/GenBank/DDBJ whole genome shotgun (WGS) entry which is preliminary data.</text>
</comment>
<evidence type="ECO:0000256" key="1">
    <source>
        <dbReference type="SAM" id="MobiDB-lite"/>
    </source>
</evidence>
<accession>A0AAJ1EH52</accession>
<name>A0AAJ1EH52_RHILE</name>
<feature type="compositionally biased region" description="Polar residues" evidence="1">
    <location>
        <begin position="48"/>
        <end position="68"/>
    </location>
</feature>
<dbReference type="Proteomes" id="UP000825699">
    <property type="component" value="Unassembled WGS sequence"/>
</dbReference>
<evidence type="ECO:0000256" key="2">
    <source>
        <dbReference type="SAM" id="Phobius"/>
    </source>
</evidence>
<reference evidence="3" key="1">
    <citation type="submission" date="2020-04" db="EMBL/GenBank/DDBJ databases">
        <title>Global-level population genomics supports evidence of horizontal gene transfer on evolution of Rhizobia in Lentils.</title>
        <authorList>
            <person name="Gai Y."/>
            <person name="Cook D."/>
            <person name="Riely B."/>
        </authorList>
    </citation>
    <scope>NUCLEOTIDE SEQUENCE</scope>
    <source>
        <strain evidence="3">Derici101B</strain>
    </source>
</reference>
<protein>
    <submittedName>
        <fullName evidence="3">Uncharacterized protein</fullName>
    </submittedName>
</protein>
<keyword evidence="2" id="KW-0812">Transmembrane</keyword>
<feature type="transmembrane region" description="Helical" evidence="2">
    <location>
        <begin position="182"/>
        <end position="207"/>
    </location>
</feature>